<sequence>MREQASRWLDTTHAGDCRVLLSRMLADGVQVQTCITSPPYFGLRCYLPDHHPDKHREIGCGSTPEQYVAQLVEVFQIVRRLLADDGTLWIVIGDSYAANGASGLNTGWAERSRRYAGGGRRAAQARNRTRKSVPAGLKAKDLIGVPWMLAFALRRDGWYLRQEVIWHKPNPMPESVTDRCTRAHESVFLLSKRARYYFDVQAIAEPVAPSTVLRLSQPRLAQQSGSTRVQGKTNGNMPTVGCLDMRRRRSVWTIATRANRGPHNATYPAALIGPCILAGSRAGDVVLDPFMGSGTTGTTALRLRRHFVGCELVRSYIDPTHLR</sequence>
<dbReference type="EC" id="2.1.1.-" evidence="3"/>
<dbReference type="SUPFAM" id="SSF53335">
    <property type="entry name" value="S-adenosyl-L-methionine-dependent methyltransferases"/>
    <property type="match status" value="1"/>
</dbReference>
<dbReference type="RefSeq" id="WP_011793736.1">
    <property type="nucleotide sequence ID" value="NZ_CP023687.1"/>
</dbReference>
<comment type="similarity">
    <text evidence="3">Belongs to the N(4)/N(6)-methyltransferase family.</text>
</comment>
<evidence type="ECO:0000313" key="5">
    <source>
        <dbReference type="EMBL" id="WIY48484.1"/>
    </source>
</evidence>
<accession>A0ABY9ANG8</accession>
<organism evidence="5 6">
    <name type="scientific">Paracidovorax citrulli</name>
    <name type="common">Acidovorax citrulli</name>
    <dbReference type="NCBI Taxonomy" id="80869"/>
    <lineage>
        <taxon>Bacteria</taxon>
        <taxon>Pseudomonadati</taxon>
        <taxon>Pseudomonadota</taxon>
        <taxon>Betaproteobacteria</taxon>
        <taxon>Burkholderiales</taxon>
        <taxon>Comamonadaceae</taxon>
        <taxon>Paracidovorax</taxon>
    </lineage>
</organism>
<dbReference type="Pfam" id="PF01555">
    <property type="entry name" value="N6_N4_Mtase"/>
    <property type="match status" value="1"/>
</dbReference>
<dbReference type="Gene3D" id="3.40.50.150">
    <property type="entry name" value="Vaccinia Virus protein VP39"/>
    <property type="match status" value="1"/>
</dbReference>
<protein>
    <recommendedName>
        <fullName evidence="3">Methyltransferase</fullName>
        <ecNumber evidence="3">2.1.1.-</ecNumber>
    </recommendedName>
</protein>
<dbReference type="InterPro" id="IPR029063">
    <property type="entry name" value="SAM-dependent_MTases_sf"/>
</dbReference>
<keyword evidence="1 5" id="KW-0489">Methyltransferase</keyword>
<dbReference type="EMBL" id="CP127363">
    <property type="protein sequence ID" value="WIY48484.1"/>
    <property type="molecule type" value="Genomic_DNA"/>
</dbReference>
<dbReference type="PRINTS" id="PR00508">
    <property type="entry name" value="S21N4MTFRASE"/>
</dbReference>
<gene>
    <name evidence="5" type="ORF">QRO08_22120</name>
</gene>
<keyword evidence="6" id="KW-1185">Reference proteome</keyword>
<dbReference type="GO" id="GO:0008168">
    <property type="term" value="F:methyltransferase activity"/>
    <property type="evidence" value="ECO:0007669"/>
    <property type="project" value="UniProtKB-KW"/>
</dbReference>
<evidence type="ECO:0000256" key="3">
    <source>
        <dbReference type="RuleBase" id="RU362026"/>
    </source>
</evidence>
<keyword evidence="2 5" id="KW-0808">Transferase</keyword>
<dbReference type="InterPro" id="IPR002941">
    <property type="entry name" value="DNA_methylase_N4/N6"/>
</dbReference>
<evidence type="ECO:0000256" key="1">
    <source>
        <dbReference type="ARBA" id="ARBA00022603"/>
    </source>
</evidence>
<proteinExistence type="inferred from homology"/>
<evidence type="ECO:0000313" key="6">
    <source>
        <dbReference type="Proteomes" id="UP001242732"/>
    </source>
</evidence>
<dbReference type="Proteomes" id="UP001242732">
    <property type="component" value="Chromosome"/>
</dbReference>
<dbReference type="GO" id="GO:0032259">
    <property type="term" value="P:methylation"/>
    <property type="evidence" value="ECO:0007669"/>
    <property type="project" value="UniProtKB-KW"/>
</dbReference>
<dbReference type="InterPro" id="IPR001091">
    <property type="entry name" value="RM_Methyltransferase"/>
</dbReference>
<reference evidence="5 6" key="1">
    <citation type="submission" date="2023-06" db="EMBL/GenBank/DDBJ databases">
        <authorList>
            <person name="Ham H."/>
            <person name="Park D.S."/>
        </authorList>
    </citation>
    <scope>NUCLEOTIDE SEQUENCE [LARGE SCALE GENOMIC DNA]</scope>
    <source>
        <strain evidence="5 6">KACC 17005</strain>
    </source>
</reference>
<feature type="domain" description="DNA methylase N-4/N-6" evidence="4">
    <location>
        <begin position="31"/>
        <end position="318"/>
    </location>
</feature>
<evidence type="ECO:0000259" key="4">
    <source>
        <dbReference type="Pfam" id="PF01555"/>
    </source>
</evidence>
<name>A0ABY9ANG8_PARCI</name>
<evidence type="ECO:0000256" key="2">
    <source>
        <dbReference type="ARBA" id="ARBA00022679"/>
    </source>
</evidence>